<protein>
    <submittedName>
        <fullName evidence="11">SurA N-terminal domain-containing protein</fullName>
    </submittedName>
</protein>
<evidence type="ECO:0000256" key="5">
    <source>
        <dbReference type="ARBA" id="ARBA00023136"/>
    </source>
</evidence>
<feature type="compositionally biased region" description="Low complexity" evidence="8">
    <location>
        <begin position="540"/>
        <end position="550"/>
    </location>
</feature>
<dbReference type="InterPro" id="IPR027304">
    <property type="entry name" value="Trigger_fact/SurA_dom_sf"/>
</dbReference>
<dbReference type="PANTHER" id="PTHR47529:SF1">
    <property type="entry name" value="PERIPLASMIC CHAPERONE PPID"/>
    <property type="match status" value="1"/>
</dbReference>
<evidence type="ECO:0000256" key="8">
    <source>
        <dbReference type="SAM" id="MobiDB-lite"/>
    </source>
</evidence>
<comment type="similarity">
    <text evidence="7">Belongs to the PpiD chaperone family.</text>
</comment>
<feature type="region of interest" description="Disordered" evidence="8">
    <location>
        <begin position="503"/>
        <end position="550"/>
    </location>
</feature>
<comment type="caution">
    <text evidence="11">The sequence shown here is derived from an EMBL/GenBank/DDBJ whole genome shotgun (WGS) entry which is preliminary data.</text>
</comment>
<organism evidence="11 12">
    <name type="scientific">Paracoccus spongiarum</name>
    <dbReference type="NCBI Taxonomy" id="3064387"/>
    <lineage>
        <taxon>Bacteria</taxon>
        <taxon>Pseudomonadati</taxon>
        <taxon>Pseudomonadota</taxon>
        <taxon>Alphaproteobacteria</taxon>
        <taxon>Rhodobacterales</taxon>
        <taxon>Paracoccaceae</taxon>
        <taxon>Paracoccus</taxon>
    </lineage>
</organism>
<dbReference type="Gene3D" id="1.10.4030.10">
    <property type="entry name" value="Porin chaperone SurA, peptide-binding domain"/>
    <property type="match status" value="1"/>
</dbReference>
<evidence type="ECO:0000256" key="3">
    <source>
        <dbReference type="ARBA" id="ARBA00022692"/>
    </source>
</evidence>
<feature type="compositionally biased region" description="Basic and acidic residues" evidence="8">
    <location>
        <begin position="528"/>
        <end position="539"/>
    </location>
</feature>
<sequence>MKNLRTHGKSTIVWLLMGLLILGLGGFGVTSFSGGSTEIGAVGETRVTAEEYARALRNQMNAYARQTGQQLDMAQAQAIGLPQAVQAQLFTGAALEEQARRIGVSVGDDRVRQSIVEAEAFRGPNGNFDRTAYAEVLRRERLSEAEFERNIRGDEARLLMQRAVTGGVVPPEAMVRQTAGWLLETRDLAWRELTEDQLPAPVAEPDQATLEAWHAANADRFTAPETRRISYVWLTPEMLADEVDLDEAALRAVYEDNIAEYRQPDRRIVSRLVFPDQAAAEAAKASIDAGDQPFEAFVLQRGLSLEDVDLGEVTQADLGAAGEAVFALDQPGVVGPVQTDLGPALFSMNAILEPVEIGFEEARESLRAEAAVDRAARMIEDRSSDYEDLLAGGATLEQMAEETPMQLGQIDWSADTPAAERSIAGYQAFRDEAARVTESDFPQLFALDDGGVFALRLDEVVPPALRPFEEVRDEVAADWRRAEVRRQLLALAEEHEVQMTAAPLPTPAPAAPGDVASRVATPTSTPDRTAEAEAEDRADPAAPDADAAEADWTTEAGLRRDGWIEGVPPELVQQAFAMQPSDEVEVVDAGDRVFLLRLDAVHGADLGDEEAVQVIEAVRSRLGDSLQSDVFDYYARAAQLQGGLELNQAAISAINAQAQ</sequence>
<keyword evidence="6" id="KW-0143">Chaperone</keyword>
<dbReference type="InterPro" id="IPR052029">
    <property type="entry name" value="PpiD_chaperone"/>
</dbReference>
<comment type="subcellular location">
    <subcellularLocation>
        <location evidence="1">Cell membrane</location>
        <topology evidence="1">Single-pass type II membrane protein</topology>
    </subcellularLocation>
</comment>
<evidence type="ECO:0000256" key="2">
    <source>
        <dbReference type="ARBA" id="ARBA00022475"/>
    </source>
</evidence>
<proteinExistence type="inferred from homology"/>
<evidence type="ECO:0000256" key="4">
    <source>
        <dbReference type="ARBA" id="ARBA00022989"/>
    </source>
</evidence>
<feature type="domain" description="PpiC" evidence="10">
    <location>
        <begin position="246"/>
        <end position="364"/>
    </location>
</feature>
<keyword evidence="4 9" id="KW-1133">Transmembrane helix</keyword>
<dbReference type="SUPFAM" id="SSF54534">
    <property type="entry name" value="FKBP-like"/>
    <property type="match status" value="1"/>
</dbReference>
<dbReference type="Pfam" id="PF13624">
    <property type="entry name" value="SurA_N_3"/>
    <property type="match status" value="1"/>
</dbReference>
<dbReference type="SUPFAM" id="SSF109998">
    <property type="entry name" value="Triger factor/SurA peptide-binding domain-like"/>
    <property type="match status" value="1"/>
</dbReference>
<evidence type="ECO:0000313" key="12">
    <source>
        <dbReference type="Proteomes" id="UP001224997"/>
    </source>
</evidence>
<dbReference type="EMBL" id="JAVAMQ010000006">
    <property type="protein sequence ID" value="MDP5307062.1"/>
    <property type="molecule type" value="Genomic_DNA"/>
</dbReference>
<keyword evidence="2" id="KW-1003">Cell membrane</keyword>
<dbReference type="Pfam" id="PF13145">
    <property type="entry name" value="Rotamase_2"/>
    <property type="match status" value="1"/>
</dbReference>
<keyword evidence="12" id="KW-1185">Reference proteome</keyword>
<dbReference type="InterPro" id="IPR000297">
    <property type="entry name" value="PPIase_PpiC"/>
</dbReference>
<name>A0ABT9JB77_9RHOB</name>
<evidence type="ECO:0000313" key="11">
    <source>
        <dbReference type="EMBL" id="MDP5307062.1"/>
    </source>
</evidence>
<gene>
    <name evidence="11" type="ORF">Q5Y72_08140</name>
</gene>
<evidence type="ECO:0000256" key="7">
    <source>
        <dbReference type="ARBA" id="ARBA00038408"/>
    </source>
</evidence>
<feature type="transmembrane region" description="Helical" evidence="9">
    <location>
        <begin position="12"/>
        <end position="32"/>
    </location>
</feature>
<keyword evidence="5 9" id="KW-0472">Membrane</keyword>
<evidence type="ECO:0000256" key="1">
    <source>
        <dbReference type="ARBA" id="ARBA00004401"/>
    </source>
</evidence>
<keyword evidence="3 9" id="KW-0812">Transmembrane</keyword>
<evidence type="ECO:0000256" key="6">
    <source>
        <dbReference type="ARBA" id="ARBA00023186"/>
    </source>
</evidence>
<accession>A0ABT9JB77</accession>
<dbReference type="PANTHER" id="PTHR47529">
    <property type="entry name" value="PEPTIDYL-PROLYL CIS-TRANS ISOMERASE D"/>
    <property type="match status" value="1"/>
</dbReference>
<reference evidence="11 12" key="1">
    <citation type="submission" date="2023-08" db="EMBL/GenBank/DDBJ databases">
        <authorList>
            <person name="Park J.-S."/>
        </authorList>
    </citation>
    <scope>NUCLEOTIDE SEQUENCE [LARGE SCALE GENOMIC DNA]</scope>
    <source>
        <strain evidence="11 12">2205BS29-5</strain>
    </source>
</reference>
<evidence type="ECO:0000256" key="9">
    <source>
        <dbReference type="SAM" id="Phobius"/>
    </source>
</evidence>
<evidence type="ECO:0000259" key="10">
    <source>
        <dbReference type="Pfam" id="PF13145"/>
    </source>
</evidence>
<dbReference type="RefSeq" id="WP_305962915.1">
    <property type="nucleotide sequence ID" value="NZ_JAVAMQ010000006.1"/>
</dbReference>
<dbReference type="Proteomes" id="UP001224997">
    <property type="component" value="Unassembled WGS sequence"/>
</dbReference>